<dbReference type="InterPro" id="IPR052528">
    <property type="entry name" value="Sugar_transport-like"/>
</dbReference>
<reference evidence="2 3" key="2">
    <citation type="submission" date="2023-12" db="EMBL/GenBank/DDBJ databases">
        <title>Description of an unclassified Opitutus bacterium of Verrucomicrobiota.</title>
        <authorList>
            <person name="Zhang D.-F."/>
        </authorList>
    </citation>
    <scope>NUCLEOTIDE SEQUENCE [LARGE SCALE GENOMIC DNA]</scope>
    <source>
        <strain evidence="2 3">WL0086</strain>
    </source>
</reference>
<feature type="transmembrane region" description="Helical" evidence="1">
    <location>
        <begin position="133"/>
        <end position="156"/>
    </location>
</feature>
<keyword evidence="1" id="KW-1133">Transmembrane helix</keyword>
<keyword evidence="3" id="KW-1185">Reference proteome</keyword>
<dbReference type="Gene3D" id="1.20.1250.20">
    <property type="entry name" value="MFS general substrate transporter like domains"/>
    <property type="match status" value="1"/>
</dbReference>
<sequence>MPRHADWTDHLYRSLTNEEDARVCKAISDDACREVPGNFLRQLGAQTFTGLGDRLANPKTTLAWLLQAMGAPGLFLALIVPLREAGSLLPQLFIAGYLRQLAVRKWVWVVGSALQAVAVAGYALVAWTLEGTIAGLAIVGLVALFSLARGLCSIASKDVLGKTIPKTRRGQLSGWKSSLSGVMAMGAGAMLLLTGGADGSLHLYTLWLLVAAALWLIASIIYSTIAEFPGETSGGGNAWTHARQRLRLLVDDRPFRDFVTVRALAIGSGLSAPFVVSLAHGELGGGGWWLGVFIIVDGFASMVSAPIWGRLADRSSRTVLRTAMGVTATLLAITIGLTFIELSAVVAQVVYPALFFALGIAHSGVRLGRKTYLVDMAEGDQRTDYVAVSNSVIGVLLLVAGTITGALSLLSLPLALAVFAICALTGMLLGHRLPEVSA</sequence>
<keyword evidence="1" id="KW-0812">Transmembrane</keyword>
<feature type="transmembrane region" description="Helical" evidence="1">
    <location>
        <begin position="203"/>
        <end position="222"/>
    </location>
</feature>
<feature type="transmembrane region" description="Helical" evidence="1">
    <location>
        <begin position="287"/>
        <end position="308"/>
    </location>
</feature>
<protein>
    <submittedName>
        <fullName evidence="2">MFS transporter</fullName>
    </submittedName>
</protein>
<evidence type="ECO:0000313" key="2">
    <source>
        <dbReference type="EMBL" id="WRQ86853.1"/>
    </source>
</evidence>
<keyword evidence="1" id="KW-0472">Membrane</keyword>
<feature type="transmembrane region" description="Helical" evidence="1">
    <location>
        <begin position="263"/>
        <end position="281"/>
    </location>
</feature>
<dbReference type="RefSeq" id="WP_221030688.1">
    <property type="nucleotide sequence ID" value="NZ_CP139781.1"/>
</dbReference>
<feature type="transmembrane region" description="Helical" evidence="1">
    <location>
        <begin position="320"/>
        <end position="340"/>
    </location>
</feature>
<proteinExistence type="predicted"/>
<gene>
    <name evidence="2" type="ORF">K1X11_018735</name>
</gene>
<name>A0ABZ1C647_9BACT</name>
<dbReference type="SUPFAM" id="SSF103473">
    <property type="entry name" value="MFS general substrate transporter"/>
    <property type="match status" value="1"/>
</dbReference>
<evidence type="ECO:0000313" key="3">
    <source>
        <dbReference type="Proteomes" id="UP000738431"/>
    </source>
</evidence>
<dbReference type="EMBL" id="CP139781">
    <property type="protein sequence ID" value="WRQ86853.1"/>
    <property type="molecule type" value="Genomic_DNA"/>
</dbReference>
<reference evidence="2 3" key="1">
    <citation type="submission" date="2021-08" db="EMBL/GenBank/DDBJ databases">
        <authorList>
            <person name="Zhang D."/>
            <person name="Zhang A."/>
            <person name="Wang L."/>
        </authorList>
    </citation>
    <scope>NUCLEOTIDE SEQUENCE [LARGE SCALE GENOMIC DNA]</scope>
    <source>
        <strain evidence="2 3">WL0086</strain>
    </source>
</reference>
<evidence type="ECO:0000256" key="1">
    <source>
        <dbReference type="SAM" id="Phobius"/>
    </source>
</evidence>
<feature type="transmembrane region" description="Helical" evidence="1">
    <location>
        <begin position="106"/>
        <end position="127"/>
    </location>
</feature>
<feature type="transmembrane region" description="Helical" evidence="1">
    <location>
        <begin position="409"/>
        <end position="429"/>
    </location>
</feature>
<dbReference type="InterPro" id="IPR036259">
    <property type="entry name" value="MFS_trans_sf"/>
</dbReference>
<feature type="transmembrane region" description="Helical" evidence="1">
    <location>
        <begin position="385"/>
        <end position="403"/>
    </location>
</feature>
<feature type="transmembrane region" description="Helical" evidence="1">
    <location>
        <begin position="177"/>
        <end position="197"/>
    </location>
</feature>
<dbReference type="Proteomes" id="UP000738431">
    <property type="component" value="Chromosome"/>
</dbReference>
<dbReference type="PANTHER" id="PTHR23526:SF1">
    <property type="entry name" value="MAJOR FACILITATOR SUPERFAMILY MFS_1"/>
    <property type="match status" value="1"/>
</dbReference>
<organism evidence="2 3">
    <name type="scientific">Actomonas aquatica</name>
    <dbReference type="NCBI Taxonomy" id="2866162"/>
    <lineage>
        <taxon>Bacteria</taxon>
        <taxon>Pseudomonadati</taxon>
        <taxon>Verrucomicrobiota</taxon>
        <taxon>Opitutia</taxon>
        <taxon>Opitutales</taxon>
        <taxon>Opitutaceae</taxon>
        <taxon>Actomonas</taxon>
    </lineage>
</organism>
<feature type="transmembrane region" description="Helical" evidence="1">
    <location>
        <begin position="62"/>
        <end position="82"/>
    </location>
</feature>
<accession>A0ABZ1C647</accession>
<dbReference type="PANTHER" id="PTHR23526">
    <property type="entry name" value="INTEGRAL MEMBRANE TRANSPORT PROTEIN-RELATED"/>
    <property type="match status" value="1"/>
</dbReference>
<feature type="transmembrane region" description="Helical" evidence="1">
    <location>
        <begin position="346"/>
        <end position="365"/>
    </location>
</feature>